<comment type="caution">
    <text evidence="2">The sequence shown here is derived from an EMBL/GenBank/DDBJ whole genome shotgun (WGS) entry which is preliminary data.</text>
</comment>
<gene>
    <name evidence="2" type="ORF">PY00987</name>
</gene>
<reference evidence="2 3" key="1">
    <citation type="journal article" date="2002" name="Nature">
        <title>Genome sequence and comparative analysis of the model rodent malaria parasite Plasmodium yoelii yoelii.</title>
        <authorList>
            <person name="Carlton J.M."/>
            <person name="Angiuoli S.V."/>
            <person name="Suh B.B."/>
            <person name="Kooij T.W."/>
            <person name="Pertea M."/>
            <person name="Silva J.C."/>
            <person name="Ermolaeva M.D."/>
            <person name="Allen J.E."/>
            <person name="Selengut J.D."/>
            <person name="Koo H.L."/>
            <person name="Peterson J.D."/>
            <person name="Pop M."/>
            <person name="Kosack D.S."/>
            <person name="Shumway M.F."/>
            <person name="Bidwell S.L."/>
            <person name="Shallom S.J."/>
            <person name="van Aken S.E."/>
            <person name="Riedmuller S.B."/>
            <person name="Feldblyum T.V."/>
            <person name="Cho J.K."/>
            <person name="Quackenbush J."/>
            <person name="Sedegah M."/>
            <person name="Shoaibi A."/>
            <person name="Cummings L.M."/>
            <person name="Florens L."/>
            <person name="Yates J.R."/>
            <person name="Raine J.D."/>
            <person name="Sinden R.E."/>
            <person name="Harris M.A."/>
            <person name="Cunningham D.A."/>
            <person name="Preiser P.R."/>
            <person name="Bergman L.W."/>
            <person name="Vaidya A.B."/>
            <person name="van Lin L.H."/>
            <person name="Janse C.J."/>
            <person name="Waters A.P."/>
            <person name="Smith H.O."/>
            <person name="White O.R."/>
            <person name="Salzberg S.L."/>
            <person name="Venter J.C."/>
            <person name="Fraser C.M."/>
            <person name="Hoffman S.L."/>
            <person name="Gardner M.J."/>
            <person name="Carucci D.J."/>
        </authorList>
    </citation>
    <scope>NUCLEOTIDE SEQUENCE [LARGE SCALE GENOMIC DNA]</scope>
    <source>
        <strain evidence="2 3">17XNL</strain>
    </source>
</reference>
<accession>Q7RQV3</accession>
<sequence length="168" mass="20496">MVICDMVHTIASQKKKTLYYYITFNNMLLVFFSPFLKYDLHNMFVLYLLERYMGKQMTDGFFEYISYNNEKKITIFFLQKTAQNIFKLEVEKVYAQRGVKFKWDFYIYRNIHIYNKLGYEQFLLKRWKNLNVRNIHNTVCGKKKNNISKNVKGCKNNHNNKYTIKCKH</sequence>
<evidence type="ECO:0000256" key="1">
    <source>
        <dbReference type="SAM" id="Phobius"/>
    </source>
</evidence>
<protein>
    <submittedName>
        <fullName evidence="2">Uncharacterized protein</fullName>
    </submittedName>
</protein>
<feature type="non-terminal residue" evidence="2">
    <location>
        <position position="168"/>
    </location>
</feature>
<evidence type="ECO:0000313" key="2">
    <source>
        <dbReference type="EMBL" id="EAA19718.1"/>
    </source>
</evidence>
<keyword evidence="1" id="KW-0472">Membrane</keyword>
<keyword evidence="3" id="KW-1185">Reference proteome</keyword>
<dbReference type="EMBL" id="AABL01000265">
    <property type="protein sequence ID" value="EAA19718.1"/>
    <property type="molecule type" value="Genomic_DNA"/>
</dbReference>
<organism evidence="2 3">
    <name type="scientific">Plasmodium yoelii yoelii</name>
    <dbReference type="NCBI Taxonomy" id="73239"/>
    <lineage>
        <taxon>Eukaryota</taxon>
        <taxon>Sar</taxon>
        <taxon>Alveolata</taxon>
        <taxon>Apicomplexa</taxon>
        <taxon>Aconoidasida</taxon>
        <taxon>Haemosporida</taxon>
        <taxon>Plasmodiidae</taxon>
        <taxon>Plasmodium</taxon>
        <taxon>Plasmodium (Vinckeia)</taxon>
    </lineage>
</organism>
<dbReference type="PaxDb" id="73239-Q7RQV3"/>
<proteinExistence type="predicted"/>
<dbReference type="Proteomes" id="UP000008553">
    <property type="component" value="Unassembled WGS sequence"/>
</dbReference>
<dbReference type="AlphaFoldDB" id="Q7RQV3"/>
<feature type="transmembrane region" description="Helical" evidence="1">
    <location>
        <begin position="18"/>
        <end position="36"/>
    </location>
</feature>
<keyword evidence="1" id="KW-0812">Transmembrane</keyword>
<dbReference type="InParanoid" id="Q7RQV3"/>
<evidence type="ECO:0000313" key="3">
    <source>
        <dbReference type="Proteomes" id="UP000008553"/>
    </source>
</evidence>
<keyword evidence="1" id="KW-1133">Transmembrane helix</keyword>
<name>Q7RQV3_PLAYO</name>